<evidence type="ECO:0000313" key="4">
    <source>
        <dbReference type="Proteomes" id="UP000663829"/>
    </source>
</evidence>
<dbReference type="AlphaFoldDB" id="A0A815KA10"/>
<dbReference type="Proteomes" id="UP000663829">
    <property type="component" value="Unassembled WGS sequence"/>
</dbReference>
<name>A0A815KA10_9BILA</name>
<accession>A0A815KA10</accession>
<gene>
    <name evidence="2" type="ORF">GPM918_LOCUS32673</name>
    <name evidence="3" type="ORF">SRO942_LOCUS33345</name>
</gene>
<dbReference type="EMBL" id="CAJOBC010082238">
    <property type="protein sequence ID" value="CAF4283125.1"/>
    <property type="molecule type" value="Genomic_DNA"/>
</dbReference>
<dbReference type="OrthoDB" id="10207473at2759"/>
<comment type="caution">
    <text evidence="2">The sequence shown here is derived from an EMBL/GenBank/DDBJ whole genome shotgun (WGS) entry which is preliminary data.</text>
</comment>
<dbReference type="EMBL" id="CAJNOQ010016832">
    <property type="protein sequence ID" value="CAF1388344.1"/>
    <property type="molecule type" value="Genomic_DNA"/>
</dbReference>
<feature type="non-terminal residue" evidence="2">
    <location>
        <position position="1"/>
    </location>
</feature>
<proteinExistence type="predicted"/>
<evidence type="ECO:0000256" key="1">
    <source>
        <dbReference type="SAM" id="MobiDB-lite"/>
    </source>
</evidence>
<organism evidence="2 4">
    <name type="scientific">Didymodactylos carnosus</name>
    <dbReference type="NCBI Taxonomy" id="1234261"/>
    <lineage>
        <taxon>Eukaryota</taxon>
        <taxon>Metazoa</taxon>
        <taxon>Spiralia</taxon>
        <taxon>Gnathifera</taxon>
        <taxon>Rotifera</taxon>
        <taxon>Eurotatoria</taxon>
        <taxon>Bdelloidea</taxon>
        <taxon>Philodinida</taxon>
        <taxon>Philodinidae</taxon>
        <taxon>Didymodactylos</taxon>
    </lineage>
</organism>
<dbReference type="Proteomes" id="UP000681722">
    <property type="component" value="Unassembled WGS sequence"/>
</dbReference>
<keyword evidence="4" id="KW-1185">Reference proteome</keyword>
<protein>
    <submittedName>
        <fullName evidence="2">Uncharacterized protein</fullName>
    </submittedName>
</protein>
<feature type="region of interest" description="Disordered" evidence="1">
    <location>
        <begin position="1"/>
        <end position="22"/>
    </location>
</feature>
<evidence type="ECO:0000313" key="2">
    <source>
        <dbReference type="EMBL" id="CAF1388344.1"/>
    </source>
</evidence>
<evidence type="ECO:0000313" key="3">
    <source>
        <dbReference type="EMBL" id="CAF4283125.1"/>
    </source>
</evidence>
<reference evidence="2" key="1">
    <citation type="submission" date="2021-02" db="EMBL/GenBank/DDBJ databases">
        <authorList>
            <person name="Nowell W R."/>
        </authorList>
    </citation>
    <scope>NUCLEOTIDE SEQUENCE</scope>
</reference>
<sequence>TSGEYTLEHNQSQSPNGQQQPVETEKFARILLKLPDVRLIGNDLKILLQFFDRKTDGKILDACLLAEILNPPCEKYEIVSHLKSRELVVKKDFFNGIKPNEFSVYDRSGKNLKYRIDTKWFKIHSITIAAKPSNEEIATTEVKLRWFSYAADFRILDNGVWKNGTIHTTKGAYEINYDQKVIVLLGDTHDRSLIWKDVNTGKVYGKIRRRARSLILPNVYELFMTDDFPEAFYLIGTAIVGGFSSKRQYG</sequence>
<feature type="compositionally biased region" description="Low complexity" evidence="1">
    <location>
        <begin position="10"/>
        <end position="21"/>
    </location>
</feature>